<dbReference type="PANTHER" id="PTHR42783">
    <property type="entry name" value="GLUTAMATE SYNTHASE [NADPH] SMALL CHAIN"/>
    <property type="match status" value="1"/>
</dbReference>
<dbReference type="CDD" id="cd02784">
    <property type="entry name" value="MopB_CT_PHLH"/>
    <property type="match status" value="1"/>
</dbReference>
<dbReference type="PROSITE" id="PS51379">
    <property type="entry name" value="4FE4S_FER_2"/>
    <property type="match status" value="2"/>
</dbReference>
<gene>
    <name evidence="2" type="ORF">C7449_1158</name>
</gene>
<name>A0A2T5AJS1_MYCDI</name>
<dbReference type="SUPFAM" id="SSF53706">
    <property type="entry name" value="Formate dehydrogenase/DMSO reductase, domains 1-3"/>
    <property type="match status" value="1"/>
</dbReference>
<accession>A0A2T5AJS1</accession>
<dbReference type="Proteomes" id="UP000241247">
    <property type="component" value="Unassembled WGS sequence"/>
</dbReference>
<dbReference type="EMBL" id="PZZZ01000015">
    <property type="protein sequence ID" value="PTM86955.1"/>
    <property type="molecule type" value="Genomic_DNA"/>
</dbReference>
<sequence>MRQLTGKTGRHFWRSLEELWQTPDGRRFMASEFPALARNGISINRRSLLKIMGGSLALAGLSACKSDKDEAAYPYVSTPENVTIGEAKWYATAVTFDGYAQPVLGKTFTGRPVKLEGNPDHPMSRGTTDAYTQAALLGLYDPGRSQSPLHFGEPAEWSAFDAEMARKAEEFDRTKGESFRLLTGPVSSPTLLRQIAAVTARWPKARWHVCHPVSDGLQRAATVQTFGRPLDLHPAFDAAETIVSFDDDFLGPGPRQTRNAGLFADRRRLRQDAKGKTRLFVIEPIPSATGSMADERLPASPVEIDRLLRAVAARVGVAGVAESELTGRQMAWADKAAAALLAAREKALVLVGRYHPSATQALGLLVNDALGSFGKTLRFTDPVITVPPGRDDSLKALVDDIQASRVSMLAIIGANPAYTGAGDLDFAGAMQKVAVRIHAGLYQDETAALSHWHVPLQHDLESWSDARSVDGAVTIVQPLVRPFYDARSAHVVLENLMGRQANDRELVQQTWRETWRENFDARWRQSLHRGLVDGTAAGFLQPPVIHRNVADADGPASGLSLCIRPDAGVWDGALSDNAWAQETPRPLTKLTWGNAILIAPKFADQLRLKTGDQAILTAGSVSVKAPVWVMPGQNEATLGITLGYGRRAEDSIALGLGCDAYALRRSDSLWHRDGVSIEPTGTGEVIATTQLHQAMDGFDFVRTVHISALAQAADHSEPPSFYPDRPQQDPSWGMSIDLDLCIGCNACVTACQAENNIPVVGKELVAEGREMHWMRIDHYYEGDVEEPKSYFQPVPCMHCEQAPCEMGCPVNAAVHSIDGLNLQVYNRCIGTRTCSSYCPYKVRRFNWFDFTKNDAESIQAMRNPDVTVRSRGVMEKCTYCVQRIAEARITAAKDGRPIRDGEVVTACQQACPTQAIVFGNVADPNSAVSRRKASARDFTLLEEVNTRPRTTYLARIEDSAEEEATG</sequence>
<dbReference type="Pfam" id="PF00037">
    <property type="entry name" value="Fer4"/>
    <property type="match status" value="1"/>
</dbReference>
<organism evidence="2 3">
    <name type="scientific">Mycoplana dimorpha</name>
    <dbReference type="NCBI Taxonomy" id="28320"/>
    <lineage>
        <taxon>Bacteria</taxon>
        <taxon>Pseudomonadati</taxon>
        <taxon>Pseudomonadota</taxon>
        <taxon>Alphaproteobacteria</taxon>
        <taxon>Hyphomicrobiales</taxon>
        <taxon>Rhizobiaceae</taxon>
        <taxon>Mycoplana</taxon>
    </lineage>
</organism>
<evidence type="ECO:0000313" key="2">
    <source>
        <dbReference type="EMBL" id="PTM86955.1"/>
    </source>
</evidence>
<proteinExistence type="predicted"/>
<dbReference type="NCBIfam" id="TIGR04519">
    <property type="entry name" value="MoCo_extend_TAT"/>
    <property type="match status" value="1"/>
</dbReference>
<protein>
    <submittedName>
        <fullName evidence="2">Quinol:cytochrome c oxidoreductase iron-sulfur protein</fullName>
    </submittedName>
</protein>
<dbReference type="Pfam" id="PF13247">
    <property type="entry name" value="Fer4_11"/>
    <property type="match status" value="1"/>
</dbReference>
<dbReference type="InterPro" id="IPR030948">
    <property type="entry name" value="TAT_var_transloc_signal_dom"/>
</dbReference>
<feature type="domain" description="4Fe-4S ferredoxin-type" evidence="1">
    <location>
        <begin position="732"/>
        <end position="762"/>
    </location>
</feature>
<dbReference type="Gene3D" id="3.40.50.740">
    <property type="match status" value="1"/>
</dbReference>
<feature type="domain" description="4Fe-4S ferredoxin-type" evidence="1">
    <location>
        <begin position="818"/>
        <end position="848"/>
    </location>
</feature>
<keyword evidence="3" id="KW-1185">Reference proteome</keyword>
<evidence type="ECO:0000259" key="1">
    <source>
        <dbReference type="PROSITE" id="PS51379"/>
    </source>
</evidence>
<dbReference type="SUPFAM" id="SSF54862">
    <property type="entry name" value="4Fe-4S ferredoxins"/>
    <property type="match status" value="1"/>
</dbReference>
<dbReference type="AlphaFoldDB" id="A0A2T5AJS1"/>
<dbReference type="Gene3D" id="3.30.70.20">
    <property type="match status" value="2"/>
</dbReference>
<reference evidence="2 3" key="1">
    <citation type="submission" date="2018-04" db="EMBL/GenBank/DDBJ databases">
        <title>Genomic Encyclopedia of Type Strains, Phase IV (KMG-IV): sequencing the most valuable type-strain genomes for metagenomic binning, comparative biology and taxonomic classification.</title>
        <authorList>
            <person name="Goeker M."/>
        </authorList>
    </citation>
    <scope>NUCLEOTIDE SEQUENCE [LARGE SCALE GENOMIC DNA]</scope>
    <source>
        <strain evidence="2 3">DSM 7138</strain>
    </source>
</reference>
<evidence type="ECO:0000313" key="3">
    <source>
        <dbReference type="Proteomes" id="UP000241247"/>
    </source>
</evidence>
<dbReference type="PANTHER" id="PTHR42783:SF3">
    <property type="entry name" value="GLUTAMATE SYNTHASE [NADPH] SMALL CHAIN-RELATED"/>
    <property type="match status" value="1"/>
</dbReference>
<dbReference type="CDD" id="cd10551">
    <property type="entry name" value="PsrB"/>
    <property type="match status" value="1"/>
</dbReference>
<dbReference type="InterPro" id="IPR017896">
    <property type="entry name" value="4Fe4S_Fe-S-bd"/>
</dbReference>
<comment type="caution">
    <text evidence="2">The sequence shown here is derived from an EMBL/GenBank/DDBJ whole genome shotgun (WGS) entry which is preliminary data.</text>
</comment>